<keyword evidence="1" id="KW-0472">Membrane</keyword>
<accession>A0A2H1HW87</accession>
<protein>
    <submittedName>
        <fullName evidence="2">Uncharacterized protein</fullName>
    </submittedName>
</protein>
<name>A0A2H1HW87_9MICO</name>
<dbReference type="EMBL" id="FXYX01000001">
    <property type="protein sequence ID" value="SMX67181.1"/>
    <property type="molecule type" value="Genomic_DNA"/>
</dbReference>
<evidence type="ECO:0000256" key="1">
    <source>
        <dbReference type="SAM" id="Phobius"/>
    </source>
</evidence>
<proteinExistence type="predicted"/>
<dbReference type="AlphaFoldDB" id="A0A2H1HW87"/>
<sequence>MTRYLAVAFFPITVVLLVWTFFDAPTFDLDPIDVYNRRAPQVW</sequence>
<organism evidence="2 3">
    <name type="scientific">Brevibacterium iodinum ATCC 49514</name>
    <dbReference type="NCBI Taxonomy" id="1255616"/>
    <lineage>
        <taxon>Bacteria</taxon>
        <taxon>Bacillati</taxon>
        <taxon>Actinomycetota</taxon>
        <taxon>Actinomycetes</taxon>
        <taxon>Micrococcales</taxon>
        <taxon>Brevibacteriaceae</taxon>
        <taxon>Brevibacterium</taxon>
    </lineage>
</organism>
<dbReference type="Proteomes" id="UP000234382">
    <property type="component" value="Unassembled WGS sequence"/>
</dbReference>
<keyword evidence="3" id="KW-1185">Reference proteome</keyword>
<keyword evidence="1" id="KW-0812">Transmembrane</keyword>
<evidence type="ECO:0000313" key="2">
    <source>
        <dbReference type="EMBL" id="SMX67181.1"/>
    </source>
</evidence>
<reference evidence="3" key="1">
    <citation type="submission" date="2017-03" db="EMBL/GenBank/DDBJ databases">
        <authorList>
            <person name="Monnet C."/>
        </authorList>
    </citation>
    <scope>NUCLEOTIDE SEQUENCE [LARGE SCALE GENOMIC DNA]</scope>
    <source>
        <strain evidence="3">ATCC 49514</strain>
    </source>
</reference>
<gene>
    <name evidence="2" type="ORF">BI49514_00405</name>
</gene>
<evidence type="ECO:0000313" key="3">
    <source>
        <dbReference type="Proteomes" id="UP000234382"/>
    </source>
</evidence>
<feature type="transmembrane region" description="Helical" evidence="1">
    <location>
        <begin position="5"/>
        <end position="22"/>
    </location>
</feature>
<dbReference type="RefSeq" id="WP_257904102.1">
    <property type="nucleotide sequence ID" value="NZ_FXYX01000001.1"/>
</dbReference>
<keyword evidence="1" id="KW-1133">Transmembrane helix</keyword>